<gene>
    <name evidence="3" type="ORF">ABUE31_02405</name>
</gene>
<comment type="caution">
    <text evidence="3">The sequence shown here is derived from an EMBL/GenBank/DDBJ whole genome shotgun (WGS) entry which is preliminary data.</text>
</comment>
<dbReference type="Gene3D" id="2.60.120.1440">
    <property type="match status" value="1"/>
</dbReference>
<keyword evidence="4" id="KW-1185">Reference proteome</keyword>
<evidence type="ECO:0000313" key="4">
    <source>
        <dbReference type="Proteomes" id="UP001556196"/>
    </source>
</evidence>
<dbReference type="InterPro" id="IPR012373">
    <property type="entry name" value="Ferrdict_sens_TM"/>
</dbReference>
<dbReference type="PANTHER" id="PTHR30273">
    <property type="entry name" value="PERIPLASMIC SIGNAL SENSOR AND SIGMA FACTOR ACTIVATOR FECR-RELATED"/>
    <property type="match status" value="1"/>
</dbReference>
<reference evidence="3 4" key="1">
    <citation type="submission" date="2024-06" db="EMBL/GenBank/DDBJ databases">
        <authorList>
            <person name="Tuo L."/>
        </authorList>
    </citation>
    <scope>NUCLEOTIDE SEQUENCE [LARGE SCALE GENOMIC DNA]</scope>
    <source>
        <strain evidence="3 4">ZMM04-5</strain>
    </source>
</reference>
<accession>A0ABV3QVZ6</accession>
<dbReference type="RefSeq" id="WP_367721898.1">
    <property type="nucleotide sequence ID" value="NZ_JBFOCI010000001.1"/>
</dbReference>
<dbReference type="PANTHER" id="PTHR30273:SF2">
    <property type="entry name" value="PROTEIN FECR"/>
    <property type="match status" value="1"/>
</dbReference>
<dbReference type="EMBL" id="JBFOCI010000001">
    <property type="protein sequence ID" value="MEW9804837.1"/>
    <property type="molecule type" value="Genomic_DNA"/>
</dbReference>
<feature type="domain" description="FecR protein" evidence="2">
    <location>
        <begin position="39"/>
        <end position="127"/>
    </location>
</feature>
<keyword evidence="1" id="KW-0732">Signal</keyword>
<dbReference type="InterPro" id="IPR006860">
    <property type="entry name" value="FecR"/>
</dbReference>
<dbReference type="Pfam" id="PF04773">
    <property type="entry name" value="FecR"/>
    <property type="match status" value="1"/>
</dbReference>
<feature type="chain" id="PRO_5047340611" evidence="1">
    <location>
        <begin position="24"/>
        <end position="174"/>
    </location>
</feature>
<evidence type="ECO:0000313" key="3">
    <source>
        <dbReference type="EMBL" id="MEW9804837.1"/>
    </source>
</evidence>
<feature type="signal peptide" evidence="1">
    <location>
        <begin position="1"/>
        <end position="23"/>
    </location>
</feature>
<sequence>MHLKGLWPASGAVCIFLTVSALAQSNSVGCRAETLHDPERTALTCPNGVRIVAEDGTRFSLVDRTAAEGPEAVRLEGQALMLEVTPGAVEGGFEVITPQAIAAVRGTKWAVDVVNGKTSVFVAEGRVAVSREAGAPVVELGHGDGVDVETGTEPLAVRQWGAARVAALLARFGE</sequence>
<proteinExistence type="predicted"/>
<evidence type="ECO:0000259" key="2">
    <source>
        <dbReference type="Pfam" id="PF04773"/>
    </source>
</evidence>
<evidence type="ECO:0000256" key="1">
    <source>
        <dbReference type="SAM" id="SignalP"/>
    </source>
</evidence>
<dbReference type="Proteomes" id="UP001556196">
    <property type="component" value="Unassembled WGS sequence"/>
</dbReference>
<organism evidence="3 4">
    <name type="scientific">Mesorhizobium marinum</name>
    <dbReference type="NCBI Taxonomy" id="3228790"/>
    <lineage>
        <taxon>Bacteria</taxon>
        <taxon>Pseudomonadati</taxon>
        <taxon>Pseudomonadota</taxon>
        <taxon>Alphaproteobacteria</taxon>
        <taxon>Hyphomicrobiales</taxon>
        <taxon>Phyllobacteriaceae</taxon>
        <taxon>Mesorhizobium</taxon>
    </lineage>
</organism>
<protein>
    <submittedName>
        <fullName evidence="3">FecR domain-containing protein</fullName>
    </submittedName>
</protein>
<name>A0ABV3QVZ6_9HYPH</name>